<dbReference type="AlphaFoldDB" id="A0A8S3EUY1"/>
<sequence>MATYGDTLNQTFPRLSSIGDDELHRTFHTSSSNTKTTGFNFEQQFMFDYEILTSYSREFQLLFAKEFNCSDFIHRELLYVQGIGMYGHPHPKESALCPID</sequence>
<evidence type="ECO:0000313" key="1">
    <source>
        <dbReference type="EMBL" id="CAF5085905.1"/>
    </source>
</evidence>
<evidence type="ECO:0000313" key="2">
    <source>
        <dbReference type="Proteomes" id="UP000681967"/>
    </source>
</evidence>
<proteinExistence type="predicted"/>
<gene>
    <name evidence="1" type="ORF">BYL167_LOCUS62509</name>
</gene>
<dbReference type="Proteomes" id="UP000681967">
    <property type="component" value="Unassembled WGS sequence"/>
</dbReference>
<protein>
    <submittedName>
        <fullName evidence="1">Uncharacterized protein</fullName>
    </submittedName>
</protein>
<dbReference type="EMBL" id="CAJOBH010234744">
    <property type="protein sequence ID" value="CAF5085905.1"/>
    <property type="molecule type" value="Genomic_DNA"/>
</dbReference>
<name>A0A8S3EUY1_9BILA</name>
<reference evidence="1" key="1">
    <citation type="submission" date="2021-02" db="EMBL/GenBank/DDBJ databases">
        <authorList>
            <person name="Nowell W R."/>
        </authorList>
    </citation>
    <scope>NUCLEOTIDE SEQUENCE</scope>
</reference>
<comment type="caution">
    <text evidence="1">The sequence shown here is derived from an EMBL/GenBank/DDBJ whole genome shotgun (WGS) entry which is preliminary data.</text>
</comment>
<organism evidence="1 2">
    <name type="scientific">Rotaria magnacalcarata</name>
    <dbReference type="NCBI Taxonomy" id="392030"/>
    <lineage>
        <taxon>Eukaryota</taxon>
        <taxon>Metazoa</taxon>
        <taxon>Spiralia</taxon>
        <taxon>Gnathifera</taxon>
        <taxon>Rotifera</taxon>
        <taxon>Eurotatoria</taxon>
        <taxon>Bdelloidea</taxon>
        <taxon>Philodinida</taxon>
        <taxon>Philodinidae</taxon>
        <taxon>Rotaria</taxon>
    </lineage>
</organism>
<accession>A0A8S3EUY1</accession>